<comment type="caution">
    <text evidence="1">The sequence shown here is derived from an EMBL/GenBank/DDBJ whole genome shotgun (WGS) entry which is preliminary data.</text>
</comment>
<dbReference type="InterPro" id="IPR010328">
    <property type="entry name" value="DUF928"/>
</dbReference>
<gene>
    <name evidence="1" type="ORF">IQ260_13600</name>
</gene>
<dbReference type="AlphaFoldDB" id="A0A928ZUG9"/>
<protein>
    <submittedName>
        <fullName evidence="1">DUF928 domain-containing protein</fullName>
    </submittedName>
</protein>
<keyword evidence="2" id="KW-1185">Reference proteome</keyword>
<dbReference type="RefSeq" id="WP_193993651.1">
    <property type="nucleotide sequence ID" value="NZ_JADEXP010000112.1"/>
</dbReference>
<proteinExistence type="predicted"/>
<evidence type="ECO:0000313" key="1">
    <source>
        <dbReference type="EMBL" id="MBE9067690.1"/>
    </source>
</evidence>
<organism evidence="1 2">
    <name type="scientific">Leptolyngbya cf. ectocarpi LEGE 11479</name>
    <dbReference type="NCBI Taxonomy" id="1828722"/>
    <lineage>
        <taxon>Bacteria</taxon>
        <taxon>Bacillati</taxon>
        <taxon>Cyanobacteriota</taxon>
        <taxon>Cyanophyceae</taxon>
        <taxon>Leptolyngbyales</taxon>
        <taxon>Leptolyngbyaceae</taxon>
        <taxon>Leptolyngbya group</taxon>
        <taxon>Leptolyngbya</taxon>
    </lineage>
</organism>
<sequence>MFTHIKQQTPLIAFGLGVSLSIADVDQSLAAKSGDIFQFNSLNLSEVSDSIGPIQTWQASSFILPSRGTPDPATTRGGGHRDGCGNWDIPLITLVPSETDPFESGIEGTNIKVQSDIALTTEAYPVFWFYVPELPEDITYIDFEIQDQDQTEMGSYKHRIPIEPNSTPGVVGFRLPTNAPALVPDTPYIWIVSITCDPNNPTLFAEAWIEHTDVNLNINELSQTERLRIYGENGFLHEYISNLAWLEVNSPSQNNSEWADFLQEINLEEISDAPIIQLPED</sequence>
<dbReference type="Proteomes" id="UP000615026">
    <property type="component" value="Unassembled WGS sequence"/>
</dbReference>
<reference evidence="1" key="1">
    <citation type="submission" date="2020-10" db="EMBL/GenBank/DDBJ databases">
        <authorList>
            <person name="Castelo-Branco R."/>
            <person name="Eusebio N."/>
            <person name="Adriana R."/>
            <person name="Vieira A."/>
            <person name="Brugerolle De Fraissinette N."/>
            <person name="Rezende De Castro R."/>
            <person name="Schneider M.P."/>
            <person name="Vasconcelos V."/>
            <person name="Leao P.N."/>
        </authorList>
    </citation>
    <scope>NUCLEOTIDE SEQUENCE</scope>
    <source>
        <strain evidence="1">LEGE 11479</strain>
    </source>
</reference>
<dbReference type="Pfam" id="PF06051">
    <property type="entry name" value="DUF928"/>
    <property type="match status" value="1"/>
</dbReference>
<name>A0A928ZUG9_LEPEC</name>
<dbReference type="EMBL" id="JADEXP010000112">
    <property type="protein sequence ID" value="MBE9067690.1"/>
    <property type="molecule type" value="Genomic_DNA"/>
</dbReference>
<evidence type="ECO:0000313" key="2">
    <source>
        <dbReference type="Proteomes" id="UP000615026"/>
    </source>
</evidence>
<accession>A0A928ZUG9</accession>